<accession>A0A0B6YTW5</accession>
<evidence type="ECO:0000256" key="1">
    <source>
        <dbReference type="SAM" id="MobiDB-lite"/>
    </source>
</evidence>
<reference evidence="2" key="1">
    <citation type="submission" date="2014-12" db="EMBL/GenBank/DDBJ databases">
        <title>Insight into the proteome of Arion vulgaris.</title>
        <authorList>
            <person name="Aradska J."/>
            <person name="Bulat T."/>
            <person name="Smidak R."/>
            <person name="Sarate P."/>
            <person name="Gangsoo J."/>
            <person name="Sialana F."/>
            <person name="Bilban M."/>
            <person name="Lubec G."/>
        </authorList>
    </citation>
    <scope>NUCLEOTIDE SEQUENCE</scope>
    <source>
        <tissue evidence="2">Skin</tissue>
    </source>
</reference>
<organism evidence="2">
    <name type="scientific">Arion vulgaris</name>
    <dbReference type="NCBI Taxonomy" id="1028688"/>
    <lineage>
        <taxon>Eukaryota</taxon>
        <taxon>Metazoa</taxon>
        <taxon>Spiralia</taxon>
        <taxon>Lophotrochozoa</taxon>
        <taxon>Mollusca</taxon>
        <taxon>Gastropoda</taxon>
        <taxon>Heterobranchia</taxon>
        <taxon>Euthyneura</taxon>
        <taxon>Panpulmonata</taxon>
        <taxon>Eupulmonata</taxon>
        <taxon>Stylommatophora</taxon>
        <taxon>Helicina</taxon>
        <taxon>Arionoidea</taxon>
        <taxon>Arionidae</taxon>
        <taxon>Arion</taxon>
    </lineage>
</organism>
<gene>
    <name evidence="2" type="primary">ORF34574</name>
</gene>
<feature type="compositionally biased region" description="Polar residues" evidence="1">
    <location>
        <begin position="210"/>
        <end position="220"/>
    </location>
</feature>
<feature type="compositionally biased region" description="Polar residues" evidence="1">
    <location>
        <begin position="238"/>
        <end position="249"/>
    </location>
</feature>
<name>A0A0B6YTW5_9EUPU</name>
<feature type="non-terminal residue" evidence="2">
    <location>
        <position position="1"/>
    </location>
</feature>
<dbReference type="AlphaFoldDB" id="A0A0B6YTW5"/>
<evidence type="ECO:0000313" key="2">
    <source>
        <dbReference type="EMBL" id="CEK58915.1"/>
    </source>
</evidence>
<feature type="compositionally biased region" description="Low complexity" evidence="1">
    <location>
        <begin position="1"/>
        <end position="16"/>
    </location>
</feature>
<proteinExistence type="predicted"/>
<feature type="compositionally biased region" description="Low complexity" evidence="1">
    <location>
        <begin position="155"/>
        <end position="169"/>
    </location>
</feature>
<feature type="compositionally biased region" description="Low complexity" evidence="1">
    <location>
        <begin position="97"/>
        <end position="132"/>
    </location>
</feature>
<feature type="region of interest" description="Disordered" evidence="1">
    <location>
        <begin position="1"/>
        <end position="249"/>
    </location>
</feature>
<dbReference type="EMBL" id="HACG01012050">
    <property type="protein sequence ID" value="CEK58915.1"/>
    <property type="molecule type" value="Transcribed_RNA"/>
</dbReference>
<sequence>SSGYKSSASSRASSDGTDSESEFPIEGAHSDQLLPVNEQHGDSTMNSKDGRLPSPGGHYNGSHSSNRGFMRSRETSRSLIPSLNGGPDESRTHRDTSNSSVSSTRSYNGVYSNRSYNGNSNVVNGSGGSVYYQSHRYAANPGYGGVPSQHEAACSYFPSHSQQQQYHPHLVSPNHGPPRDRYLPPYGNGGPSHPSHQRPPPGPFSGPHNGINNPRSSNSKVFRHSGGGKPRRKSGRPDNSQNRGGSNAR</sequence>
<protein>
    <submittedName>
        <fullName evidence="2">Uncharacterized protein</fullName>
    </submittedName>
</protein>